<dbReference type="Proteomes" id="UP000018731">
    <property type="component" value="Unassembled WGS sequence"/>
</dbReference>
<reference evidence="7 8" key="1">
    <citation type="journal article" date="2014" name="Genome Announc.">
        <title>Draft genome sequences of six enterohepatic helicobacter species isolated from humans and one from rhesus macaques.</title>
        <authorList>
            <person name="Shen Z."/>
            <person name="Sheh A."/>
            <person name="Young S.K."/>
            <person name="Abouelliel A."/>
            <person name="Ward D.V."/>
            <person name="Earl A.M."/>
            <person name="Fox J.G."/>
        </authorList>
    </citation>
    <scope>NUCLEOTIDE SEQUENCE [LARGE SCALE GENOMIC DNA]</scope>
    <source>
        <strain evidence="7 8">MIT 99-5501</strain>
    </source>
</reference>
<evidence type="ECO:0000259" key="6">
    <source>
        <dbReference type="Pfam" id="PF22506"/>
    </source>
</evidence>
<evidence type="ECO:0000256" key="1">
    <source>
        <dbReference type="ARBA" id="ARBA00022729"/>
    </source>
</evidence>
<dbReference type="AlphaFoldDB" id="V8C760"/>
<dbReference type="EMBL" id="AZJI01000007">
    <property type="protein sequence ID" value="ETD22870.1"/>
    <property type="molecule type" value="Genomic_DNA"/>
</dbReference>
<keyword evidence="8" id="KW-1185">Reference proteome</keyword>
<dbReference type="Gene3D" id="3.10.50.40">
    <property type="match status" value="1"/>
</dbReference>
<dbReference type="OrthoDB" id="5329645at2"/>
<evidence type="ECO:0000256" key="2">
    <source>
        <dbReference type="ARBA" id="ARBA00023110"/>
    </source>
</evidence>
<dbReference type="PANTHER" id="PTHR47637:SF1">
    <property type="entry name" value="CHAPERONE SURA"/>
    <property type="match status" value="1"/>
</dbReference>
<gene>
    <name evidence="7" type="ORF">HMPREF2086_01669</name>
</gene>
<organism evidence="7 8">
    <name type="scientific">Helicobacter macacae MIT 99-5501</name>
    <dbReference type="NCBI Taxonomy" id="1357400"/>
    <lineage>
        <taxon>Bacteria</taxon>
        <taxon>Pseudomonadati</taxon>
        <taxon>Campylobacterota</taxon>
        <taxon>Epsilonproteobacteria</taxon>
        <taxon>Campylobacterales</taxon>
        <taxon>Helicobacteraceae</taxon>
        <taxon>Helicobacter</taxon>
    </lineage>
</organism>
<dbReference type="Pfam" id="PF09312">
    <property type="entry name" value="SurA_N"/>
    <property type="match status" value="1"/>
</dbReference>
<evidence type="ECO:0000256" key="4">
    <source>
        <dbReference type="SAM" id="SignalP"/>
    </source>
</evidence>
<dbReference type="InterPro" id="IPR050280">
    <property type="entry name" value="OMP_Chaperone_SurA"/>
</dbReference>
<dbReference type="InterPro" id="IPR027304">
    <property type="entry name" value="Trigger_fact/SurA_dom_sf"/>
</dbReference>
<sequence>MQNLANTLHSLRSFCATFFCVALVSATSSTAMLAKSSKKVSQEIKTATETNTNGADKNADESNESSTTTQNTQNTPAKESKNPKSIAPKNIVGGVAIKVNGDPITIYEIKTIQKQRHFDKSQAVEFLIAQRLKTQEIERLKINVDDERLDREIENIASQNQMNTQQFMLALKREGIEYDLYRDELKDQIETRELMRNVLLSAETSSEDEIHKYYNEHKSEFNTPKEVEVARYSAKNPKLLERTIANPNTTISGVEKTQEKLELSALNPQIAQLFSSLKEGRFSQILDAGGGNYVTFRVVKKHGQTLMSFEEARQYIAQKLSQNSQEKVLSEYFEKIKQKAHIQTLREP</sequence>
<protein>
    <recommendedName>
        <fullName evidence="9">SurA N-terminal domain-containing protein</fullName>
    </recommendedName>
</protein>
<feature type="domain" description="Cj1289-like C-terminal" evidence="6">
    <location>
        <begin position="207"/>
        <end position="301"/>
    </location>
</feature>
<dbReference type="STRING" id="1357400.HMPREF2086_01669"/>
<dbReference type="Gene3D" id="1.10.4030.10">
    <property type="entry name" value="Porin chaperone SurA, peptide-binding domain"/>
    <property type="match status" value="1"/>
</dbReference>
<evidence type="ECO:0000313" key="8">
    <source>
        <dbReference type="Proteomes" id="UP000018731"/>
    </source>
</evidence>
<dbReference type="RefSeq" id="WP_023928431.1">
    <property type="nucleotide sequence ID" value="NZ_KI669455.1"/>
</dbReference>
<feature type="chain" id="PRO_5004767373" description="SurA N-terminal domain-containing protein" evidence="4">
    <location>
        <begin position="32"/>
        <end position="348"/>
    </location>
</feature>
<feature type="domain" description="SurA N-terminal" evidence="5">
    <location>
        <begin position="120"/>
        <end position="192"/>
    </location>
</feature>
<dbReference type="Pfam" id="PF22506">
    <property type="entry name" value="Cj1289-like_C"/>
    <property type="match status" value="1"/>
</dbReference>
<dbReference type="InterPro" id="IPR015391">
    <property type="entry name" value="SurA_N"/>
</dbReference>
<dbReference type="SUPFAM" id="SSF109998">
    <property type="entry name" value="Triger factor/SurA peptide-binding domain-like"/>
    <property type="match status" value="1"/>
</dbReference>
<dbReference type="InterPro" id="IPR046357">
    <property type="entry name" value="PPIase_dom_sf"/>
</dbReference>
<keyword evidence="2" id="KW-0697">Rotamase</keyword>
<dbReference type="GO" id="GO:0003755">
    <property type="term" value="F:peptidyl-prolyl cis-trans isomerase activity"/>
    <property type="evidence" value="ECO:0007669"/>
    <property type="project" value="UniProtKB-KW"/>
</dbReference>
<dbReference type="InterPro" id="IPR055131">
    <property type="entry name" value="Cj1289-like_C"/>
</dbReference>
<accession>V8C760</accession>
<feature type="region of interest" description="Disordered" evidence="3">
    <location>
        <begin position="47"/>
        <end position="86"/>
    </location>
</feature>
<dbReference type="eggNOG" id="COG0760">
    <property type="taxonomic scope" value="Bacteria"/>
</dbReference>
<evidence type="ECO:0008006" key="9">
    <source>
        <dbReference type="Google" id="ProtNLM"/>
    </source>
</evidence>
<name>V8C760_9HELI</name>
<keyword evidence="2" id="KW-0413">Isomerase</keyword>
<dbReference type="PATRIC" id="fig|1357400.3.peg.2248"/>
<comment type="caution">
    <text evidence="7">The sequence shown here is derived from an EMBL/GenBank/DDBJ whole genome shotgun (WGS) entry which is preliminary data.</text>
</comment>
<keyword evidence="1 4" id="KW-0732">Signal</keyword>
<proteinExistence type="predicted"/>
<dbReference type="HOGENOM" id="CLU_059173_0_0_7"/>
<evidence type="ECO:0000313" key="7">
    <source>
        <dbReference type="EMBL" id="ETD22870.1"/>
    </source>
</evidence>
<evidence type="ECO:0000259" key="5">
    <source>
        <dbReference type="Pfam" id="PF09312"/>
    </source>
</evidence>
<evidence type="ECO:0000256" key="3">
    <source>
        <dbReference type="SAM" id="MobiDB-lite"/>
    </source>
</evidence>
<feature type="compositionally biased region" description="Low complexity" evidence="3">
    <location>
        <begin position="64"/>
        <end position="75"/>
    </location>
</feature>
<feature type="signal peptide" evidence="4">
    <location>
        <begin position="1"/>
        <end position="31"/>
    </location>
</feature>
<dbReference type="PANTHER" id="PTHR47637">
    <property type="entry name" value="CHAPERONE SURA"/>
    <property type="match status" value="1"/>
</dbReference>